<dbReference type="InterPro" id="IPR011060">
    <property type="entry name" value="RibuloseP-bd_barrel"/>
</dbReference>
<dbReference type="Gene3D" id="3.20.20.70">
    <property type="entry name" value="Aldolase class I"/>
    <property type="match status" value="1"/>
</dbReference>
<dbReference type="EC" id="5.1.3.9" evidence="6"/>
<dbReference type="InterPro" id="IPR007260">
    <property type="entry name" value="NanE"/>
</dbReference>
<keyword evidence="9" id="KW-1185">Reference proteome</keyword>
<comment type="catalytic activity">
    <reaction evidence="1 6">
        <text>an N-acyl-D-glucosamine 6-phosphate = an N-acyl-D-mannosamine 6-phosphate</text>
        <dbReference type="Rhea" id="RHEA:23932"/>
        <dbReference type="ChEBI" id="CHEBI:57599"/>
        <dbReference type="ChEBI" id="CHEBI:57666"/>
        <dbReference type="EC" id="5.1.3.9"/>
    </reaction>
</comment>
<dbReference type="InterPro" id="IPR013785">
    <property type="entry name" value="Aldolase_TIM"/>
</dbReference>
<proteinExistence type="inferred from homology"/>
<comment type="caution">
    <text evidence="8">The sequence shown here is derived from an EMBL/GenBank/DDBJ whole genome shotgun (WGS) entry which is preliminary data.</text>
</comment>
<dbReference type="CDD" id="cd04729">
    <property type="entry name" value="NanE"/>
    <property type="match status" value="1"/>
</dbReference>
<evidence type="ECO:0000256" key="5">
    <source>
        <dbReference type="ARBA" id="ARBA00023277"/>
    </source>
</evidence>
<feature type="region of interest" description="Disordered" evidence="7">
    <location>
        <begin position="1"/>
        <end position="20"/>
    </location>
</feature>
<gene>
    <name evidence="6 8" type="primary">nanE</name>
    <name evidence="8" type="ORF">GCM10008960_06720</name>
</gene>
<dbReference type="Pfam" id="PF04131">
    <property type="entry name" value="NanE"/>
    <property type="match status" value="1"/>
</dbReference>
<keyword evidence="5 6" id="KW-0119">Carbohydrate metabolism</keyword>
<dbReference type="PANTHER" id="PTHR36204">
    <property type="entry name" value="N-ACETYLMANNOSAMINE-6-PHOSPHATE 2-EPIMERASE-RELATED"/>
    <property type="match status" value="1"/>
</dbReference>
<dbReference type="EMBL" id="BMQN01000001">
    <property type="protein sequence ID" value="GGR82391.1"/>
    <property type="molecule type" value="Genomic_DNA"/>
</dbReference>
<dbReference type="HAMAP" id="MF_01235">
    <property type="entry name" value="ManNAc6P_epimer"/>
    <property type="match status" value="1"/>
</dbReference>
<dbReference type="NCBIfam" id="NF002231">
    <property type="entry name" value="PRK01130.1"/>
    <property type="match status" value="1"/>
</dbReference>
<sequence>MGGVEGLPDSTRYGYGVSSPADGPTLSGVSDVLQRLRGALIVSVQADDGSPLRDTGIIAAMSRAALLGGAGGLRLRSPEDIRTVRALTDVPIIGLTKQAQPGSPVYITATPQEVRAVARAGAEVVAFDGTDLPRPFPVADLIAEAHACGALAMADISTLAEAQAAYAAGADIVGTTMSGYTPHSPQQAGPDFTLMRELAGAGLPFIAEGRLNTPELAAHALATGAHAVVVGSAITRPDHVTRWFAQALGVAGDRSS</sequence>
<evidence type="ECO:0000256" key="4">
    <source>
        <dbReference type="ARBA" id="ARBA00023235"/>
    </source>
</evidence>
<comment type="pathway">
    <text evidence="3 6">Amino-sugar metabolism; N-acetylneuraminate degradation; D-fructose 6-phosphate from N-acetylneuraminate: step 3/5.</text>
</comment>
<organism evidence="8 9">
    <name type="scientific">Deinococcus sedimenti</name>
    <dbReference type="NCBI Taxonomy" id="1867090"/>
    <lineage>
        <taxon>Bacteria</taxon>
        <taxon>Thermotogati</taxon>
        <taxon>Deinococcota</taxon>
        <taxon>Deinococci</taxon>
        <taxon>Deinococcales</taxon>
        <taxon>Deinococcaceae</taxon>
        <taxon>Deinococcus</taxon>
    </lineage>
</organism>
<keyword evidence="4 6" id="KW-0413">Isomerase</keyword>
<comment type="function">
    <text evidence="2 6">Converts N-acetylmannosamine-6-phosphate (ManNAc-6-P) to N-acetylglucosamine-6-phosphate (GlcNAc-6-P).</text>
</comment>
<reference evidence="9" key="1">
    <citation type="journal article" date="2019" name="Int. J. Syst. Evol. Microbiol.">
        <title>The Global Catalogue of Microorganisms (GCM) 10K type strain sequencing project: providing services to taxonomists for standard genome sequencing and annotation.</title>
        <authorList>
            <consortium name="The Broad Institute Genomics Platform"/>
            <consortium name="The Broad Institute Genome Sequencing Center for Infectious Disease"/>
            <person name="Wu L."/>
            <person name="Ma J."/>
        </authorList>
    </citation>
    <scope>NUCLEOTIDE SEQUENCE [LARGE SCALE GENOMIC DNA]</scope>
    <source>
        <strain evidence="9">JCM 31405</strain>
    </source>
</reference>
<comment type="similarity">
    <text evidence="6">Belongs to the NanE family.</text>
</comment>
<evidence type="ECO:0000256" key="7">
    <source>
        <dbReference type="SAM" id="MobiDB-lite"/>
    </source>
</evidence>
<evidence type="ECO:0000313" key="8">
    <source>
        <dbReference type="EMBL" id="GGR82391.1"/>
    </source>
</evidence>
<accession>A0ABQ2RZ14</accession>
<evidence type="ECO:0000256" key="2">
    <source>
        <dbReference type="ARBA" id="ARBA00002147"/>
    </source>
</evidence>
<dbReference type="PANTHER" id="PTHR36204:SF1">
    <property type="entry name" value="N-ACETYLMANNOSAMINE-6-PHOSPHATE 2-EPIMERASE-RELATED"/>
    <property type="match status" value="1"/>
</dbReference>
<dbReference type="Proteomes" id="UP000644548">
    <property type="component" value="Unassembled WGS sequence"/>
</dbReference>
<evidence type="ECO:0000256" key="6">
    <source>
        <dbReference type="HAMAP-Rule" id="MF_01235"/>
    </source>
</evidence>
<evidence type="ECO:0000313" key="9">
    <source>
        <dbReference type="Proteomes" id="UP000644548"/>
    </source>
</evidence>
<dbReference type="SUPFAM" id="SSF51366">
    <property type="entry name" value="Ribulose-phoshate binding barrel"/>
    <property type="match status" value="1"/>
</dbReference>
<evidence type="ECO:0000256" key="3">
    <source>
        <dbReference type="ARBA" id="ARBA00005081"/>
    </source>
</evidence>
<name>A0ABQ2RZ14_9DEIO</name>
<evidence type="ECO:0000256" key="1">
    <source>
        <dbReference type="ARBA" id="ARBA00000056"/>
    </source>
</evidence>
<protein>
    <recommendedName>
        <fullName evidence="6">Putative N-acetylmannosamine-6-phosphate 2-epimerase</fullName>
        <ecNumber evidence="6">5.1.3.9</ecNumber>
    </recommendedName>
    <alternativeName>
        <fullName evidence="6">ManNAc-6-P epimerase</fullName>
    </alternativeName>
</protein>